<dbReference type="RefSeq" id="WP_195022555.1">
    <property type="nucleotide sequence ID" value="NZ_JADLPS010000005.1"/>
</dbReference>
<proteinExistence type="predicted"/>
<organism evidence="1 2">
    <name type="scientific">Nocardia elegans</name>
    <dbReference type="NCBI Taxonomy" id="300029"/>
    <lineage>
        <taxon>Bacteria</taxon>
        <taxon>Bacillati</taxon>
        <taxon>Actinomycetota</taxon>
        <taxon>Actinomycetes</taxon>
        <taxon>Mycobacteriales</taxon>
        <taxon>Nocardiaceae</taxon>
        <taxon>Nocardia</taxon>
    </lineage>
</organism>
<dbReference type="Proteomes" id="UP001602089">
    <property type="component" value="Unassembled WGS sequence"/>
</dbReference>
<sequence>MRRKLVFAVCVAAVVLGAVDFYYSTVRYEAWTWMFTPPPRIDGTDYGRVAAPADSAELDKLRNRYGKPHDSGRRWPLPFRIEESSRHCDSEPWVLYVHGFDGKVYPYVLNSGCV</sequence>
<dbReference type="EMBL" id="JBIATK010000002">
    <property type="protein sequence ID" value="MFF4022734.1"/>
    <property type="molecule type" value="Genomic_DNA"/>
</dbReference>
<evidence type="ECO:0000313" key="1">
    <source>
        <dbReference type="EMBL" id="MFF4022734.1"/>
    </source>
</evidence>
<evidence type="ECO:0000313" key="2">
    <source>
        <dbReference type="Proteomes" id="UP001602089"/>
    </source>
</evidence>
<keyword evidence="2" id="KW-1185">Reference proteome</keyword>
<protein>
    <recommendedName>
        <fullName evidence="3">Alpha/beta hydrolase</fullName>
    </recommendedName>
</protein>
<evidence type="ECO:0008006" key="3">
    <source>
        <dbReference type="Google" id="ProtNLM"/>
    </source>
</evidence>
<comment type="caution">
    <text evidence="1">The sequence shown here is derived from an EMBL/GenBank/DDBJ whole genome shotgun (WGS) entry which is preliminary data.</text>
</comment>
<gene>
    <name evidence="1" type="ORF">ACFYY5_07805</name>
</gene>
<name>A0ABW6TCQ1_9NOCA</name>
<accession>A0ABW6TCQ1</accession>
<reference evidence="1 2" key="1">
    <citation type="submission" date="2024-10" db="EMBL/GenBank/DDBJ databases">
        <title>The Natural Products Discovery Center: Release of the First 8490 Sequenced Strains for Exploring Actinobacteria Biosynthetic Diversity.</title>
        <authorList>
            <person name="Kalkreuter E."/>
            <person name="Kautsar S.A."/>
            <person name="Yang D."/>
            <person name="Bader C.D."/>
            <person name="Teijaro C.N."/>
            <person name="Fluegel L."/>
            <person name="Davis C.M."/>
            <person name="Simpson J.R."/>
            <person name="Lauterbach L."/>
            <person name="Steele A.D."/>
            <person name="Gui C."/>
            <person name="Meng S."/>
            <person name="Li G."/>
            <person name="Viehrig K."/>
            <person name="Ye F."/>
            <person name="Su P."/>
            <person name="Kiefer A.F."/>
            <person name="Nichols A."/>
            <person name="Cepeda A.J."/>
            <person name="Yan W."/>
            <person name="Fan B."/>
            <person name="Jiang Y."/>
            <person name="Adhikari A."/>
            <person name="Zheng C.-J."/>
            <person name="Schuster L."/>
            <person name="Cowan T.M."/>
            <person name="Smanski M.J."/>
            <person name="Chevrette M.G."/>
            <person name="De Carvalho L.P.S."/>
            <person name="Shen B."/>
        </authorList>
    </citation>
    <scope>NUCLEOTIDE SEQUENCE [LARGE SCALE GENOMIC DNA]</scope>
    <source>
        <strain evidence="1 2">NPDC001867</strain>
    </source>
</reference>